<proteinExistence type="predicted"/>
<dbReference type="Proteomes" id="UP000325286">
    <property type="component" value="Chromosome"/>
</dbReference>
<dbReference type="PROSITE" id="PS50112">
    <property type="entry name" value="PAS"/>
    <property type="match status" value="4"/>
</dbReference>
<feature type="domain" description="PAS" evidence="17">
    <location>
        <begin position="554"/>
        <end position="624"/>
    </location>
</feature>
<keyword evidence="7" id="KW-0547">Nucleotide-binding</keyword>
<dbReference type="Gene3D" id="1.20.120.620">
    <property type="entry name" value="Backbone structure of the membrane domain of e. Coli histidine kinase receptor kdpd"/>
    <property type="match status" value="1"/>
</dbReference>
<feature type="transmembrane region" description="Helical" evidence="14">
    <location>
        <begin position="9"/>
        <end position="29"/>
    </location>
</feature>
<evidence type="ECO:0000256" key="6">
    <source>
        <dbReference type="ARBA" id="ARBA00022692"/>
    </source>
</evidence>
<dbReference type="Pfam" id="PF13426">
    <property type="entry name" value="PAS_9"/>
    <property type="match status" value="1"/>
</dbReference>
<dbReference type="SUPFAM" id="SSF52172">
    <property type="entry name" value="CheY-like"/>
    <property type="match status" value="1"/>
</dbReference>
<dbReference type="PRINTS" id="PR00344">
    <property type="entry name" value="BCTRLSENSOR"/>
</dbReference>
<dbReference type="Pfam" id="PF08448">
    <property type="entry name" value="PAS_4"/>
    <property type="match status" value="2"/>
</dbReference>
<dbReference type="InterPro" id="IPR013656">
    <property type="entry name" value="PAS_4"/>
</dbReference>
<dbReference type="EMBL" id="CP042914">
    <property type="protein sequence ID" value="QEG41699.1"/>
    <property type="molecule type" value="Genomic_DNA"/>
</dbReference>
<dbReference type="OrthoDB" id="3272385at2"/>
<evidence type="ECO:0000256" key="7">
    <source>
        <dbReference type="ARBA" id="ARBA00022741"/>
    </source>
</evidence>
<evidence type="ECO:0000259" key="15">
    <source>
        <dbReference type="PROSITE" id="PS50109"/>
    </source>
</evidence>
<keyword evidence="4 13" id="KW-0597">Phosphoprotein</keyword>
<comment type="subcellular location">
    <subcellularLocation>
        <location evidence="2">Membrane</location>
        <topology evidence="2">Multi-pass membrane protein</topology>
    </subcellularLocation>
</comment>
<dbReference type="Gene3D" id="1.10.287.130">
    <property type="match status" value="1"/>
</dbReference>
<feature type="domain" description="PAC" evidence="18">
    <location>
        <begin position="501"/>
        <end position="553"/>
    </location>
</feature>
<evidence type="ECO:0000256" key="1">
    <source>
        <dbReference type="ARBA" id="ARBA00000085"/>
    </source>
</evidence>
<feature type="transmembrane region" description="Helical" evidence="14">
    <location>
        <begin position="41"/>
        <end position="74"/>
    </location>
</feature>
<dbReference type="SMART" id="SM00387">
    <property type="entry name" value="HATPase_c"/>
    <property type="match status" value="1"/>
</dbReference>
<dbReference type="SMART" id="SM00448">
    <property type="entry name" value="REC"/>
    <property type="match status" value="1"/>
</dbReference>
<dbReference type="Pfam" id="PF00072">
    <property type="entry name" value="Response_reg"/>
    <property type="match status" value="1"/>
</dbReference>
<dbReference type="SUPFAM" id="SSF55874">
    <property type="entry name" value="ATPase domain of HSP90 chaperone/DNA topoisomerase II/histidine kinase"/>
    <property type="match status" value="1"/>
</dbReference>
<evidence type="ECO:0000256" key="3">
    <source>
        <dbReference type="ARBA" id="ARBA00012438"/>
    </source>
</evidence>
<dbReference type="InterPro" id="IPR005467">
    <property type="entry name" value="His_kinase_dom"/>
</dbReference>
<dbReference type="InterPro" id="IPR035965">
    <property type="entry name" value="PAS-like_dom_sf"/>
</dbReference>
<dbReference type="GO" id="GO:0005524">
    <property type="term" value="F:ATP binding"/>
    <property type="evidence" value="ECO:0007669"/>
    <property type="project" value="UniProtKB-KW"/>
</dbReference>
<dbReference type="InterPro" id="IPR025201">
    <property type="entry name" value="KdpD_TM"/>
</dbReference>
<dbReference type="Gene3D" id="3.30.565.10">
    <property type="entry name" value="Histidine kinase-like ATPase, C-terminal domain"/>
    <property type="match status" value="1"/>
</dbReference>
<reference evidence="19 20" key="1">
    <citation type="submission" date="2019-08" db="EMBL/GenBank/DDBJ databases">
        <title>Deep-cultivation of Planctomycetes and their phenomic and genomic characterization uncovers novel biology.</title>
        <authorList>
            <person name="Wiegand S."/>
            <person name="Jogler M."/>
            <person name="Boedeker C."/>
            <person name="Pinto D."/>
            <person name="Vollmers J."/>
            <person name="Rivas-Marin E."/>
            <person name="Kohn T."/>
            <person name="Peeters S.H."/>
            <person name="Heuer A."/>
            <person name="Rast P."/>
            <person name="Oberbeckmann S."/>
            <person name="Bunk B."/>
            <person name="Jeske O."/>
            <person name="Meyerdierks A."/>
            <person name="Storesund J.E."/>
            <person name="Kallscheuer N."/>
            <person name="Luecker S."/>
            <person name="Lage O.M."/>
            <person name="Pohl T."/>
            <person name="Merkel B.J."/>
            <person name="Hornburger P."/>
            <person name="Mueller R.-W."/>
            <person name="Bruemmer F."/>
            <person name="Labrenz M."/>
            <person name="Spormann A.M."/>
            <person name="Op den Camp H."/>
            <person name="Overmann J."/>
            <person name="Amann R."/>
            <person name="Jetten M.S.M."/>
            <person name="Mascher T."/>
            <person name="Medema M.H."/>
            <person name="Devos D.P."/>
            <person name="Kaster A.-K."/>
            <person name="Ovreas L."/>
            <person name="Rohde M."/>
            <person name="Galperin M.Y."/>
            <person name="Jogler C."/>
        </authorList>
    </citation>
    <scope>NUCLEOTIDE SEQUENCE [LARGE SCALE GENOMIC DNA]</scope>
    <source>
        <strain evidence="19 20">UC8</strain>
    </source>
</reference>
<feature type="transmembrane region" description="Helical" evidence="14">
    <location>
        <begin position="86"/>
        <end position="108"/>
    </location>
</feature>
<dbReference type="InterPro" id="IPR001610">
    <property type="entry name" value="PAC"/>
</dbReference>
<dbReference type="Pfam" id="PF13493">
    <property type="entry name" value="DUF4118"/>
    <property type="match status" value="1"/>
</dbReference>
<dbReference type="SMART" id="SM00091">
    <property type="entry name" value="PAS"/>
    <property type="match status" value="5"/>
</dbReference>
<dbReference type="InterPro" id="IPR038318">
    <property type="entry name" value="KdpD_sf"/>
</dbReference>
<evidence type="ECO:0000256" key="4">
    <source>
        <dbReference type="ARBA" id="ARBA00022553"/>
    </source>
</evidence>
<accession>A0A5B9QUQ6</accession>
<dbReference type="InterPro" id="IPR036097">
    <property type="entry name" value="HisK_dim/P_sf"/>
</dbReference>
<dbReference type="SUPFAM" id="SSF55781">
    <property type="entry name" value="GAF domain-like"/>
    <property type="match status" value="1"/>
</dbReference>
<protein>
    <recommendedName>
        <fullName evidence="3">histidine kinase</fullName>
        <ecNumber evidence="3">2.7.13.3</ecNumber>
    </recommendedName>
</protein>
<evidence type="ECO:0000256" key="9">
    <source>
        <dbReference type="ARBA" id="ARBA00022840"/>
    </source>
</evidence>
<dbReference type="InterPro" id="IPR001789">
    <property type="entry name" value="Sig_transdc_resp-reg_receiver"/>
</dbReference>
<keyword evidence="11" id="KW-0902">Two-component regulatory system</keyword>
<keyword evidence="20" id="KW-1185">Reference proteome</keyword>
<feature type="domain" description="PAC" evidence="18">
    <location>
        <begin position="753"/>
        <end position="805"/>
    </location>
</feature>
<feature type="domain" description="Histidine kinase" evidence="15">
    <location>
        <begin position="952"/>
        <end position="1168"/>
    </location>
</feature>
<dbReference type="PANTHER" id="PTHR43547">
    <property type="entry name" value="TWO-COMPONENT HISTIDINE KINASE"/>
    <property type="match status" value="1"/>
</dbReference>
<dbReference type="InterPro" id="IPR000700">
    <property type="entry name" value="PAS-assoc_C"/>
</dbReference>
<keyword evidence="5 19" id="KW-0808">Transferase</keyword>
<dbReference type="Gene3D" id="2.10.70.100">
    <property type="match status" value="1"/>
</dbReference>
<dbReference type="SMART" id="SM00388">
    <property type="entry name" value="HisKA"/>
    <property type="match status" value="1"/>
</dbReference>
<dbReference type="GO" id="GO:0016020">
    <property type="term" value="C:membrane"/>
    <property type="evidence" value="ECO:0007669"/>
    <property type="project" value="UniProtKB-SubCell"/>
</dbReference>
<dbReference type="RefSeq" id="WP_068135342.1">
    <property type="nucleotide sequence ID" value="NZ_CP042914.1"/>
</dbReference>
<keyword evidence="8 19" id="KW-0418">Kinase</keyword>
<evidence type="ECO:0000256" key="13">
    <source>
        <dbReference type="PROSITE-ProRule" id="PRU00169"/>
    </source>
</evidence>
<keyword evidence="12 14" id="KW-0472">Membrane</keyword>
<dbReference type="EC" id="2.7.13.3" evidence="3"/>
<dbReference type="KEGG" id="rul:UC8_37250"/>
<evidence type="ECO:0000256" key="2">
    <source>
        <dbReference type="ARBA" id="ARBA00004141"/>
    </source>
</evidence>
<dbReference type="InterPro" id="IPR036890">
    <property type="entry name" value="HATPase_C_sf"/>
</dbReference>
<dbReference type="Gene3D" id="3.30.450.20">
    <property type="entry name" value="PAS domain"/>
    <property type="match status" value="5"/>
</dbReference>
<evidence type="ECO:0000259" key="17">
    <source>
        <dbReference type="PROSITE" id="PS50112"/>
    </source>
</evidence>
<evidence type="ECO:0000256" key="10">
    <source>
        <dbReference type="ARBA" id="ARBA00022989"/>
    </source>
</evidence>
<dbReference type="InterPro" id="IPR011006">
    <property type="entry name" value="CheY-like_superfamily"/>
</dbReference>
<gene>
    <name evidence="19" type="primary">luxQ_6</name>
    <name evidence="19" type="ORF">UC8_37250</name>
</gene>
<dbReference type="InterPro" id="IPR029016">
    <property type="entry name" value="GAF-like_dom_sf"/>
</dbReference>
<evidence type="ECO:0000313" key="19">
    <source>
        <dbReference type="EMBL" id="QEG41699.1"/>
    </source>
</evidence>
<keyword evidence="9" id="KW-0067">ATP-binding</keyword>
<dbReference type="PROSITE" id="PS50109">
    <property type="entry name" value="HIS_KIN"/>
    <property type="match status" value="1"/>
</dbReference>
<dbReference type="PROSITE" id="PS50110">
    <property type="entry name" value="RESPONSE_REGULATORY"/>
    <property type="match status" value="1"/>
</dbReference>
<feature type="domain" description="PAS" evidence="17">
    <location>
        <begin position="118"/>
        <end position="191"/>
    </location>
</feature>
<evidence type="ECO:0000256" key="12">
    <source>
        <dbReference type="ARBA" id="ARBA00023136"/>
    </source>
</evidence>
<feature type="domain" description="PAC" evidence="18">
    <location>
        <begin position="881"/>
        <end position="934"/>
    </location>
</feature>
<dbReference type="InterPro" id="IPR003594">
    <property type="entry name" value="HATPase_dom"/>
</dbReference>
<dbReference type="Gene3D" id="3.30.450.40">
    <property type="match status" value="1"/>
</dbReference>
<evidence type="ECO:0000256" key="5">
    <source>
        <dbReference type="ARBA" id="ARBA00022679"/>
    </source>
</evidence>
<dbReference type="CDD" id="cd00130">
    <property type="entry name" value="PAS"/>
    <property type="match status" value="5"/>
</dbReference>
<dbReference type="Pfam" id="PF08447">
    <property type="entry name" value="PAS_3"/>
    <property type="match status" value="1"/>
</dbReference>
<keyword evidence="10 14" id="KW-1133">Transmembrane helix</keyword>
<dbReference type="InterPro" id="IPR013655">
    <property type="entry name" value="PAS_fold_3"/>
</dbReference>
<feature type="domain" description="PAC" evidence="18">
    <location>
        <begin position="196"/>
        <end position="248"/>
    </location>
</feature>
<dbReference type="GO" id="GO:0006355">
    <property type="term" value="P:regulation of DNA-templated transcription"/>
    <property type="evidence" value="ECO:0007669"/>
    <property type="project" value="InterPro"/>
</dbReference>
<dbReference type="InterPro" id="IPR004358">
    <property type="entry name" value="Sig_transdc_His_kin-like_C"/>
</dbReference>
<dbReference type="InterPro" id="IPR003018">
    <property type="entry name" value="GAF"/>
</dbReference>
<keyword evidence="6 14" id="KW-0812">Transmembrane</keyword>
<feature type="domain" description="Response regulatory" evidence="16">
    <location>
        <begin position="1187"/>
        <end position="1304"/>
    </location>
</feature>
<dbReference type="Pfam" id="PF13185">
    <property type="entry name" value="GAF_2"/>
    <property type="match status" value="1"/>
</dbReference>
<dbReference type="FunFam" id="1.10.287.130:FF:000001">
    <property type="entry name" value="Two-component sensor histidine kinase"/>
    <property type="match status" value="1"/>
</dbReference>
<dbReference type="InterPro" id="IPR013767">
    <property type="entry name" value="PAS_fold"/>
</dbReference>
<dbReference type="PROSITE" id="PS50113">
    <property type="entry name" value="PAC"/>
    <property type="match status" value="4"/>
</dbReference>
<feature type="modified residue" description="4-aspartylphosphate" evidence="13">
    <location>
        <position position="1237"/>
    </location>
</feature>
<evidence type="ECO:0000256" key="11">
    <source>
        <dbReference type="ARBA" id="ARBA00023012"/>
    </source>
</evidence>
<evidence type="ECO:0000313" key="20">
    <source>
        <dbReference type="Proteomes" id="UP000325286"/>
    </source>
</evidence>
<dbReference type="InterPro" id="IPR000014">
    <property type="entry name" value="PAS"/>
</dbReference>
<organism evidence="19 20">
    <name type="scientific">Roseimaritima ulvae</name>
    <dbReference type="NCBI Taxonomy" id="980254"/>
    <lineage>
        <taxon>Bacteria</taxon>
        <taxon>Pseudomonadati</taxon>
        <taxon>Planctomycetota</taxon>
        <taxon>Planctomycetia</taxon>
        <taxon>Pirellulales</taxon>
        <taxon>Pirellulaceae</taxon>
        <taxon>Roseimaritima</taxon>
    </lineage>
</organism>
<evidence type="ECO:0000259" key="18">
    <source>
        <dbReference type="PROSITE" id="PS50113"/>
    </source>
</evidence>
<evidence type="ECO:0000256" key="8">
    <source>
        <dbReference type="ARBA" id="ARBA00022777"/>
    </source>
</evidence>
<sequence length="1312" mass="145714">MIFNRRSQLLAYSMAVVVTVLAVALRSFVATSLGDQVPFVTFFFAVVVAAWLGGVGPTILTVVLSAAAASYLFLQPRGWLFPADAGGWTALGLFLAFGGATAAISGWIKHRNEQIQRERNSFSVTLSSIGDGVIATDTHRRITFMNAVAEELTGWSKDEAYLQPVESVFQIVDESTGEAPESPVEKALRESRAIQLPSRTLLVAKNGQERPIEDSAAPIRDGEGLVSGVILIFRDGTARRQAELAEREHRRLLELRLDVSLALAADQTIQASLQQCTEALVQHLDMAFARIWILDAAEQTLQLQASAGLYTHLDGAHGRIRIGEYKIGRIAQDRQPLLTNDVINDPNISDPQWAKQEGMKGFAGYPLMLGDQVLGVLAMFSRNSISEHVLQDLKPFADAIAQVVDRKQQEERLRLSDAERKRQREWLSGTLSSIGDAVIATDTDGRITFLNRVAEKLTGWSQAEAAGKPLKQVFQIINESTRQPVGNPVDKVLAEGIIVGLANHTILIAKDGNECPIDDSAAPIRDEHDAIIGVVLVFRDVTEQKKAERRIAERETQYRNIFESTSDAILIFDYDGRLLEVNPAACTMHGYRRDELLGKNGVELVHPDDHHKFAGFIEQVKRGDTFHVDGKHIHKDGTPISTKVTGSAFVFAGRPALLAVLRDVTEEHRAIDALKESEARLRFTLEATQIGQWDLDLVTGQAHRTPRHDQIFGYDPPRADWSYDIFLNQHVHPDDRARVDAQFQQAQAGGKNWNFECRIIRADGQTRWIWVAGSVYYTDQDRPLRMAGLVMDVSDRKQIELREREHEQQFRALVEQIKDYAIFMTDPNGRPTSWNEGVRRVLGMEEDEFLQQDFASRTYTVQDLQDEVPQNELREAADTGTAVSERWMRKGDGTEFFALGVTTCLVDDQEEPLGFIKVLRDQTERKRMEDELRCVADDLAEADRRKDEFLAMLAHELRNPLAPIRSGLDLLAMEDPPQNQDVITLMQEQVEHVVRLVDDLLDVSRIMRGKVELRSQTVELATLVNRSVDAIRSTVAAHHHDLQVSLPEQPIWLNADPVRIVQVLENLLNNAAKYMEPGGRMELSGELRDGQAVVQVKDQGIGIERDLLPNVFELFTQSTRSLDRSQGGLGIGLTLVQRLVQMHGGTVTADSPGVGCGSTFTVTLPVTESPPPIEVPALPAPDHIARRIVIVDDNQGAAWLLSKLLSKLGDHEIQTAHDGPSALKLVLETHPEIVLLDIGLPGMDGLEVARAIRANPAYDDILLIALTGYGQDEDRLKSKAAGFDEHSVKPPSIDHMKAVLSHEKLTSTPKIG</sequence>
<dbReference type="FunFam" id="3.30.565.10:FF:000006">
    <property type="entry name" value="Sensor histidine kinase WalK"/>
    <property type="match status" value="1"/>
</dbReference>
<dbReference type="InterPro" id="IPR003661">
    <property type="entry name" value="HisK_dim/P_dom"/>
</dbReference>
<evidence type="ECO:0000259" key="16">
    <source>
        <dbReference type="PROSITE" id="PS50110"/>
    </source>
</evidence>
<feature type="domain" description="PAS" evidence="17">
    <location>
        <begin position="806"/>
        <end position="880"/>
    </location>
</feature>
<name>A0A5B9QUQ6_9BACT</name>
<dbReference type="Pfam" id="PF00512">
    <property type="entry name" value="HisKA"/>
    <property type="match status" value="1"/>
</dbReference>
<dbReference type="GO" id="GO:0000155">
    <property type="term" value="F:phosphorelay sensor kinase activity"/>
    <property type="evidence" value="ECO:0007669"/>
    <property type="project" value="InterPro"/>
</dbReference>
<dbReference type="PANTHER" id="PTHR43547:SF2">
    <property type="entry name" value="HYBRID SIGNAL TRANSDUCTION HISTIDINE KINASE C"/>
    <property type="match status" value="1"/>
</dbReference>
<dbReference type="SMART" id="SM00065">
    <property type="entry name" value="GAF"/>
    <property type="match status" value="1"/>
</dbReference>
<feature type="domain" description="PAS" evidence="17">
    <location>
        <begin position="423"/>
        <end position="496"/>
    </location>
</feature>
<dbReference type="Pfam" id="PF00989">
    <property type="entry name" value="PAS"/>
    <property type="match status" value="1"/>
</dbReference>
<evidence type="ECO:0000256" key="14">
    <source>
        <dbReference type="SAM" id="Phobius"/>
    </source>
</evidence>
<dbReference type="SMART" id="SM00086">
    <property type="entry name" value="PAC"/>
    <property type="match status" value="5"/>
</dbReference>
<dbReference type="Gene3D" id="3.40.50.2300">
    <property type="match status" value="1"/>
</dbReference>
<comment type="catalytic activity">
    <reaction evidence="1">
        <text>ATP + protein L-histidine = ADP + protein N-phospho-L-histidine.</text>
        <dbReference type="EC" id="2.7.13.3"/>
    </reaction>
</comment>
<dbReference type="SUPFAM" id="SSF47384">
    <property type="entry name" value="Homodimeric domain of signal transducing histidine kinase"/>
    <property type="match status" value="1"/>
</dbReference>
<dbReference type="NCBIfam" id="TIGR00229">
    <property type="entry name" value="sensory_box"/>
    <property type="match status" value="5"/>
</dbReference>
<dbReference type="SUPFAM" id="SSF55785">
    <property type="entry name" value="PYP-like sensor domain (PAS domain)"/>
    <property type="match status" value="5"/>
</dbReference>
<dbReference type="Pfam" id="PF02518">
    <property type="entry name" value="HATPase_c"/>
    <property type="match status" value="1"/>
</dbReference>
<dbReference type="CDD" id="cd00082">
    <property type="entry name" value="HisKA"/>
    <property type="match status" value="1"/>
</dbReference>